<dbReference type="GO" id="GO:0005856">
    <property type="term" value="C:cytoskeleton"/>
    <property type="evidence" value="ECO:0007669"/>
    <property type="project" value="TreeGrafter"/>
</dbReference>
<dbReference type="PANTHER" id="PTHR32083">
    <property type="entry name" value="CILIA AND FLAGELLA-ASSOCIATED PROTEIN 58-RELATED"/>
    <property type="match status" value="1"/>
</dbReference>
<feature type="coiled-coil region" evidence="2">
    <location>
        <begin position="758"/>
        <end position="787"/>
    </location>
</feature>
<dbReference type="AlphaFoldDB" id="B9EKY9"/>
<feature type="coiled-coil region" evidence="2">
    <location>
        <begin position="699"/>
        <end position="726"/>
    </location>
</feature>
<dbReference type="Pfam" id="PF21771">
    <property type="entry name" value="CFAP58_CC"/>
    <property type="match status" value="1"/>
</dbReference>
<evidence type="ECO:0000259" key="3">
    <source>
        <dbReference type="Pfam" id="PF21771"/>
    </source>
</evidence>
<keyword evidence="1 2" id="KW-0175">Coiled coil</keyword>
<dbReference type="InterPro" id="IPR049270">
    <property type="entry name" value="CFAP58_CC"/>
</dbReference>
<reference evidence="4" key="1">
    <citation type="journal article" date="2008" name="Nature">
        <title>Low conservation of gene content in the Drosophila Y chromosome.</title>
        <authorList>
            <person name="Koerich L.B."/>
            <person name="Wang X."/>
            <person name="Clark A.G."/>
            <person name="Carvalho A.B."/>
        </authorList>
    </citation>
    <scope>NUCLEOTIDE SEQUENCE</scope>
</reference>
<feature type="domain" description="Cilia- and flagella-associated protein 58 central coiled coil" evidence="3">
    <location>
        <begin position="399"/>
        <end position="691"/>
    </location>
</feature>
<organism evidence="4">
    <name type="scientific">Drosophila ananassae</name>
    <name type="common">Fruit fly</name>
    <dbReference type="NCBI Taxonomy" id="7217"/>
    <lineage>
        <taxon>Eukaryota</taxon>
        <taxon>Metazoa</taxon>
        <taxon>Ecdysozoa</taxon>
        <taxon>Arthropoda</taxon>
        <taxon>Hexapoda</taxon>
        <taxon>Insecta</taxon>
        <taxon>Pterygota</taxon>
        <taxon>Neoptera</taxon>
        <taxon>Endopterygota</taxon>
        <taxon>Diptera</taxon>
        <taxon>Brachycera</taxon>
        <taxon>Muscomorpha</taxon>
        <taxon>Ephydroidea</taxon>
        <taxon>Drosophilidae</taxon>
        <taxon>Drosophila</taxon>
        <taxon>Sophophora</taxon>
    </lineage>
</organism>
<feature type="coiled-coil region" evidence="2">
    <location>
        <begin position="290"/>
        <end position="324"/>
    </location>
</feature>
<evidence type="ECO:0000256" key="1">
    <source>
        <dbReference type="ARBA" id="ARBA00023054"/>
    </source>
</evidence>
<dbReference type="OrthoDB" id="20035at2759"/>
<protein>
    <submittedName>
        <fullName evidence="4">Occludin-related Y protein</fullName>
    </submittedName>
</protein>
<sequence>MAPKEKKKTKRPNDVEKSLEPELVYEDIVDETDVLELNLYSDINDDFFNEANRVVQFLMEAKRHFEASRIKRYSDIIFNLHRRYVDEVNDNEVLRPQILSSENKLRFALELTAASDEAMQKLKDTLGDAWKESDASALREQLVQEKLQEVLIKCEGLADRNSGTTDDAAEFGHLAKYKNIILRERDRLAGEVVDLEKRLATNRYYSENLEYIIRNNEDAMSKMASRAKFAEGERLNVESKLRALMKTMEEQKEAHGKTMIKLDIANRDLTETTRKLVQKISDYDRQRVHLDKYRSEVNALNKAMHKYEDEISDLTKNQKNNEEIIKHLRLIEKEKSNAVSQLTGKLKKSIEDQNNATTRMYKLNRKVMILNSEILRLKNNINSLEKDVLNANGRTDDIRRVKETLQRERDSLRSDIIKLNNSMADLKHDMMLKANMISSLNLDMNKLNVKLDEAYILKSKAEKERDEMAQEMETLHERIENYQDQISLKTNQVNDLTEKLHEKQREVHNFKKQLESVHSEKMMLQRNLENTTQERDNFRILQSKSGHQIQQLTTEISANEVKINSLNLKIEHLNNYIKELQSELKNKENLVAGLRKDMREMKTKNEMLAKTISNDELKFMKMGHELEEMRKERNLVGLQMVRRNDEIVVIKEKLQIAQNALDNGTTQYNQRVEDIRLLKKEISNLHTESECLKHAIKSTADMRKEIVRLQRALNQERIRIRALTEDAKTPTGVHRWRILKGEDPKKFELLEKLQVLQKRALKQSIENSNTMNKLAEAQKTNETLKRMLSHMPTVEIKHKLVVQQRLNRQMAKKLKTLAAERSLDIVELNSRQCIINTYAGKLSEIGELPLPSGVDTVCYKPEFQTVTNEVVSTNLASAPQEFMEYALFSDADTNTSLMCEKLTDIVKETKISTI</sequence>
<accession>B9EKY9</accession>
<proteinExistence type="evidence at transcript level"/>
<dbReference type="EMBL" id="BK006455">
    <property type="protein sequence ID" value="DAA06425.1"/>
    <property type="molecule type" value="mRNA"/>
</dbReference>
<gene>
    <name evidence="4" type="primary">ORY</name>
</gene>
<evidence type="ECO:0000256" key="2">
    <source>
        <dbReference type="SAM" id="Coils"/>
    </source>
</evidence>
<dbReference type="PANTHER" id="PTHR32083:SF0">
    <property type="entry name" value="CILIA AND FLAGELLA-ASSOCIATED PROTEIN 58"/>
    <property type="match status" value="1"/>
</dbReference>
<evidence type="ECO:0000313" key="4">
    <source>
        <dbReference type="EMBL" id="DAA06425.1"/>
    </source>
</evidence>
<feature type="coiled-coil region" evidence="2">
    <location>
        <begin position="367"/>
        <end position="604"/>
    </location>
</feature>
<name>B9EKY9_DROAN</name>
<dbReference type="Gene3D" id="1.10.287.1490">
    <property type="match status" value="1"/>
</dbReference>